<name>A0A1W2BBN6_9BURK</name>
<dbReference type="PIRSF" id="PIRSF016919">
    <property type="entry name" value="HupE_UreJ"/>
    <property type="match status" value="1"/>
</dbReference>
<dbReference type="RefSeq" id="WP_084284720.1">
    <property type="nucleotide sequence ID" value="NZ_FWXJ01000012.1"/>
</dbReference>
<evidence type="ECO:0000256" key="2">
    <source>
        <dbReference type="SAM" id="SignalP"/>
    </source>
</evidence>
<accession>A0A1W2BBN6</accession>
<organism evidence="3 4">
    <name type="scientific">Polynucleobacter kasalickyi</name>
    <dbReference type="NCBI Taxonomy" id="1938817"/>
    <lineage>
        <taxon>Bacteria</taxon>
        <taxon>Pseudomonadati</taxon>
        <taxon>Pseudomonadota</taxon>
        <taxon>Betaproteobacteria</taxon>
        <taxon>Burkholderiales</taxon>
        <taxon>Burkholderiaceae</taxon>
        <taxon>Polynucleobacter</taxon>
    </lineage>
</organism>
<dbReference type="EMBL" id="FWXJ01000012">
    <property type="protein sequence ID" value="SMC70254.1"/>
    <property type="molecule type" value="Genomic_DNA"/>
</dbReference>
<keyword evidence="4" id="KW-1185">Reference proteome</keyword>
<dbReference type="AlphaFoldDB" id="A0A1W2BBN6"/>
<feature type="transmembrane region" description="Helical" evidence="1">
    <location>
        <begin position="85"/>
        <end position="103"/>
    </location>
</feature>
<keyword evidence="1" id="KW-0812">Transmembrane</keyword>
<feature type="transmembrane region" description="Helical" evidence="1">
    <location>
        <begin position="59"/>
        <end position="79"/>
    </location>
</feature>
<feature type="chain" id="PRO_5013139699" evidence="2">
    <location>
        <begin position="19"/>
        <end position="190"/>
    </location>
</feature>
<reference evidence="3 4" key="1">
    <citation type="submission" date="2017-04" db="EMBL/GenBank/DDBJ databases">
        <authorList>
            <person name="Afonso C.L."/>
            <person name="Miller P.J."/>
            <person name="Scott M.A."/>
            <person name="Spackman E."/>
            <person name="Goraichik I."/>
            <person name="Dimitrov K.M."/>
            <person name="Suarez D.L."/>
            <person name="Swayne D.E."/>
        </authorList>
    </citation>
    <scope>NUCLEOTIDE SEQUENCE [LARGE SCALE GENOMIC DNA]</scope>
    <source>
        <strain evidence="3 4">VK13</strain>
    </source>
</reference>
<dbReference type="Pfam" id="PF04955">
    <property type="entry name" value="HupE_UreJ"/>
    <property type="match status" value="1"/>
</dbReference>
<proteinExistence type="predicted"/>
<keyword evidence="1" id="KW-1133">Transmembrane helix</keyword>
<keyword evidence="2" id="KW-0732">Signal</keyword>
<dbReference type="OrthoDB" id="9808192at2"/>
<dbReference type="Proteomes" id="UP000192708">
    <property type="component" value="Unassembled WGS sequence"/>
</dbReference>
<protein>
    <submittedName>
        <fullName evidence="3">Urease accessory protein</fullName>
    </submittedName>
</protein>
<evidence type="ECO:0000313" key="4">
    <source>
        <dbReference type="Proteomes" id="UP000192708"/>
    </source>
</evidence>
<gene>
    <name evidence="3" type="ORF">SAMN06296008_11228</name>
</gene>
<dbReference type="InterPro" id="IPR007038">
    <property type="entry name" value="HupE_UreJ"/>
</dbReference>
<evidence type="ECO:0000256" key="1">
    <source>
        <dbReference type="SAM" id="Phobius"/>
    </source>
</evidence>
<keyword evidence="1" id="KW-0472">Membrane</keyword>
<feature type="signal peptide" evidence="2">
    <location>
        <begin position="1"/>
        <end position="18"/>
    </location>
</feature>
<dbReference type="STRING" id="1938817.SAMN06296008_11228"/>
<sequence length="190" mass="20220">MKKIIIAAGLLFSGLSFAHPGHGESFVGALMHPILGWDHLLTMLVIGMMVNSYTFKKGILLPIAFVVGFTIAAVVGANLTDLNNSVNLINQATLMTLVVLAVLNGLNKTVSFQVLLAILGGFGLIHGLAHGLELPSNQPTIISGLIISTILIHSSGFVLCKFTSRKFGQFMRYFTLISGFIGAVALIQTI</sequence>
<feature type="transmembrane region" description="Helical" evidence="1">
    <location>
        <begin position="171"/>
        <end position="189"/>
    </location>
</feature>
<evidence type="ECO:0000313" key="3">
    <source>
        <dbReference type="EMBL" id="SMC70254.1"/>
    </source>
</evidence>
<feature type="transmembrane region" description="Helical" evidence="1">
    <location>
        <begin position="141"/>
        <end position="159"/>
    </location>
</feature>
<feature type="transmembrane region" description="Helical" evidence="1">
    <location>
        <begin position="110"/>
        <end position="129"/>
    </location>
</feature>